<name>A0A1R0H657_9FUNG</name>
<reference evidence="2 3" key="1">
    <citation type="journal article" date="2016" name="Mol. Biol. Evol.">
        <title>Genome-Wide Survey of Gut Fungi (Harpellales) Reveals the First Horizontally Transferred Ubiquitin Gene from a Mosquito Host.</title>
        <authorList>
            <person name="Wang Y."/>
            <person name="White M.M."/>
            <person name="Kvist S."/>
            <person name="Moncalvo J.M."/>
        </authorList>
    </citation>
    <scope>NUCLEOTIDE SEQUENCE [LARGE SCALE GENOMIC DNA]</scope>
    <source>
        <strain evidence="2 3">ALG-7-W6</strain>
    </source>
</reference>
<evidence type="ECO:0000313" key="3">
    <source>
        <dbReference type="Proteomes" id="UP000187455"/>
    </source>
</evidence>
<feature type="region of interest" description="Disordered" evidence="1">
    <location>
        <begin position="255"/>
        <end position="289"/>
    </location>
</feature>
<organism evidence="2 3">
    <name type="scientific">Smittium mucronatum</name>
    <dbReference type="NCBI Taxonomy" id="133383"/>
    <lineage>
        <taxon>Eukaryota</taxon>
        <taxon>Fungi</taxon>
        <taxon>Fungi incertae sedis</taxon>
        <taxon>Zoopagomycota</taxon>
        <taxon>Kickxellomycotina</taxon>
        <taxon>Harpellomycetes</taxon>
        <taxon>Harpellales</taxon>
        <taxon>Legeriomycetaceae</taxon>
        <taxon>Smittium</taxon>
    </lineage>
</organism>
<evidence type="ECO:0000256" key="1">
    <source>
        <dbReference type="SAM" id="MobiDB-lite"/>
    </source>
</evidence>
<keyword evidence="3" id="KW-1185">Reference proteome</keyword>
<evidence type="ECO:0000313" key="2">
    <source>
        <dbReference type="EMBL" id="OLY84578.1"/>
    </source>
</evidence>
<gene>
    <name evidence="2" type="ORF">AYI68_g1256</name>
</gene>
<feature type="compositionally biased region" description="Polar residues" evidence="1">
    <location>
        <begin position="270"/>
        <end position="280"/>
    </location>
</feature>
<dbReference type="AlphaFoldDB" id="A0A1R0H657"/>
<dbReference type="EMBL" id="LSSL01000446">
    <property type="protein sequence ID" value="OLY84578.1"/>
    <property type="molecule type" value="Genomic_DNA"/>
</dbReference>
<sequence>MVLYKGTETFGDMEKGKRDQDLRLLGRYNNFRRNKNSTYGNRQPKDVFKSASIQDKGLNTRGFTTDYEGNNYIEKPSVFHRKFTSDVCRTTSKEAHTKKIIRAEKRDFEKNGFLEIGREYNKRSHQELKVLERPTKGMEHFMFSTGDYRSGNLHKLKWLCMWIVSGSKSYHVLWNSADKQRHIKKNYRPEEMFPINGCLQTHIREFQKARYRFIRNKLQQEKNQLLQLVQGAGGSGTRFISTELEELEEPILVPSVETDSSDIKEDFQRESNSNHSSSIVENCDMVPNS</sequence>
<protein>
    <submittedName>
        <fullName evidence="2">Uncharacterized protein</fullName>
    </submittedName>
</protein>
<comment type="caution">
    <text evidence="2">The sequence shown here is derived from an EMBL/GenBank/DDBJ whole genome shotgun (WGS) entry which is preliminary data.</text>
</comment>
<dbReference type="Proteomes" id="UP000187455">
    <property type="component" value="Unassembled WGS sequence"/>
</dbReference>
<accession>A0A1R0H657</accession>
<proteinExistence type="predicted"/>